<dbReference type="STRING" id="1365950.SAMN05428963_11720"/>
<dbReference type="Proteomes" id="UP000190135">
    <property type="component" value="Unassembled WGS sequence"/>
</dbReference>
<dbReference type="InterPro" id="IPR002220">
    <property type="entry name" value="DapA-like"/>
</dbReference>
<proteinExistence type="inferred from homology"/>
<dbReference type="PROSITE" id="PS00666">
    <property type="entry name" value="DHDPS_2"/>
    <property type="match status" value="1"/>
</dbReference>
<name>A0A1T4T1M2_9HYPH</name>
<feature type="active site" description="Proton donor/acceptor" evidence="5">
    <location>
        <position position="134"/>
    </location>
</feature>
<evidence type="ECO:0000256" key="4">
    <source>
        <dbReference type="PIRNR" id="PIRNR001365"/>
    </source>
</evidence>
<dbReference type="PANTHER" id="PTHR12128:SF66">
    <property type="entry name" value="4-HYDROXY-2-OXOGLUTARATE ALDOLASE, MITOCHONDRIAL"/>
    <property type="match status" value="1"/>
</dbReference>
<organism evidence="7 8">
    <name type="scientific">Consotaella salsifontis</name>
    <dbReference type="NCBI Taxonomy" id="1365950"/>
    <lineage>
        <taxon>Bacteria</taxon>
        <taxon>Pseudomonadati</taxon>
        <taxon>Pseudomonadota</taxon>
        <taxon>Alphaproteobacteria</taxon>
        <taxon>Hyphomicrobiales</taxon>
        <taxon>Aurantimonadaceae</taxon>
        <taxon>Consotaella</taxon>
    </lineage>
</organism>
<keyword evidence="8" id="KW-1185">Reference proteome</keyword>
<accession>A0A1T4T1M2</accession>
<dbReference type="Gene3D" id="3.20.20.70">
    <property type="entry name" value="Aldolase class I"/>
    <property type="match status" value="1"/>
</dbReference>
<evidence type="ECO:0000256" key="5">
    <source>
        <dbReference type="PIRSR" id="PIRSR001365-1"/>
    </source>
</evidence>
<reference evidence="7 8" key="1">
    <citation type="submission" date="2017-02" db="EMBL/GenBank/DDBJ databases">
        <authorList>
            <person name="Peterson S.W."/>
        </authorList>
    </citation>
    <scope>NUCLEOTIDE SEQUENCE [LARGE SCALE GENOMIC DNA]</scope>
    <source>
        <strain evidence="7 8">USBA 369</strain>
    </source>
</reference>
<dbReference type="PIRSF" id="PIRSF001365">
    <property type="entry name" value="DHDPS"/>
    <property type="match status" value="1"/>
</dbReference>
<dbReference type="PRINTS" id="PR00146">
    <property type="entry name" value="DHPICSNTHASE"/>
</dbReference>
<keyword evidence="2 4" id="KW-0456">Lyase</keyword>
<dbReference type="Pfam" id="PF00701">
    <property type="entry name" value="DHDPS"/>
    <property type="match status" value="1"/>
</dbReference>
<dbReference type="GO" id="GO:0008840">
    <property type="term" value="F:4-hydroxy-tetrahydrodipicolinate synthase activity"/>
    <property type="evidence" value="ECO:0007669"/>
    <property type="project" value="TreeGrafter"/>
</dbReference>
<evidence type="ECO:0000256" key="2">
    <source>
        <dbReference type="ARBA" id="ARBA00023239"/>
    </source>
</evidence>
<dbReference type="AlphaFoldDB" id="A0A1T4T1M2"/>
<gene>
    <name evidence="7" type="ORF">SAMN05428963_11720</name>
</gene>
<dbReference type="SUPFAM" id="SSF51569">
    <property type="entry name" value="Aldolase"/>
    <property type="match status" value="1"/>
</dbReference>
<sequence length="294" mass="30723">MTNLGGVFCAIVTPFHEDESLNLEALTRQVRRQAAAGNNIFCAGTNGEFFSLSSDEKRAVAEACVAAAEGQAKVLAHIGEPSTRATIALGREVQATGVSAVSVVTPFVVPCTQEELYTHYVAVADALSVPVYIYNIPSRTGNTVAPETAARLGRHGNIAGIKDSAGSAESLDGFLAVRSSTFGTLVGPDSLILHGLKGGAEGCVSGLSNICPDTVQGIFKAFVAGDLAEAEMLQQRLGALRKQLFSAGFGPAQTKRALRHVAPEVGPSRAPISILEEVDDTVATLAREFAERLN</sequence>
<dbReference type="EMBL" id="FUXL01000017">
    <property type="protein sequence ID" value="SKA34353.1"/>
    <property type="molecule type" value="Genomic_DNA"/>
</dbReference>
<keyword evidence="3" id="KW-0704">Schiff base</keyword>
<dbReference type="CDD" id="cd00408">
    <property type="entry name" value="DHDPS-like"/>
    <property type="match status" value="1"/>
</dbReference>
<feature type="active site" description="Schiff-base intermediate with substrate" evidence="5">
    <location>
        <position position="162"/>
    </location>
</feature>
<evidence type="ECO:0000256" key="3">
    <source>
        <dbReference type="ARBA" id="ARBA00023270"/>
    </source>
</evidence>
<dbReference type="GO" id="GO:0044281">
    <property type="term" value="P:small molecule metabolic process"/>
    <property type="evidence" value="ECO:0007669"/>
    <property type="project" value="UniProtKB-ARBA"/>
</dbReference>
<protein>
    <submittedName>
        <fullName evidence="7">4-hydroxy-tetrahydrodipicolinate synthase</fullName>
    </submittedName>
</protein>
<evidence type="ECO:0000256" key="6">
    <source>
        <dbReference type="PIRSR" id="PIRSR001365-2"/>
    </source>
</evidence>
<dbReference type="RefSeq" id="WP_078709932.1">
    <property type="nucleotide sequence ID" value="NZ_FUXL01000017.1"/>
</dbReference>
<comment type="similarity">
    <text evidence="1 4">Belongs to the DapA family.</text>
</comment>
<feature type="binding site" evidence="6">
    <location>
        <position position="204"/>
    </location>
    <ligand>
        <name>pyruvate</name>
        <dbReference type="ChEBI" id="CHEBI:15361"/>
    </ligand>
</feature>
<evidence type="ECO:0000313" key="8">
    <source>
        <dbReference type="Proteomes" id="UP000190135"/>
    </source>
</evidence>
<evidence type="ECO:0000313" key="7">
    <source>
        <dbReference type="EMBL" id="SKA34353.1"/>
    </source>
</evidence>
<dbReference type="InterPro" id="IPR020625">
    <property type="entry name" value="Schiff_base-form_aldolases_AS"/>
</dbReference>
<dbReference type="OrthoDB" id="9782828at2"/>
<evidence type="ECO:0000256" key="1">
    <source>
        <dbReference type="ARBA" id="ARBA00007592"/>
    </source>
</evidence>
<dbReference type="InterPro" id="IPR013785">
    <property type="entry name" value="Aldolase_TIM"/>
</dbReference>
<dbReference type="SMART" id="SM01130">
    <property type="entry name" value="DHDPS"/>
    <property type="match status" value="1"/>
</dbReference>
<dbReference type="PANTHER" id="PTHR12128">
    <property type="entry name" value="DIHYDRODIPICOLINATE SYNTHASE"/>
    <property type="match status" value="1"/>
</dbReference>